<evidence type="ECO:0000259" key="3">
    <source>
        <dbReference type="Pfam" id="PF19278"/>
    </source>
</evidence>
<name>A0ABN1K4Z1_9BURK</name>
<dbReference type="InterPro" id="IPR002821">
    <property type="entry name" value="Hydantoinase_A"/>
</dbReference>
<proteinExistence type="predicted"/>
<dbReference type="Pfam" id="PF05378">
    <property type="entry name" value="Hydant_A_N"/>
    <property type="match status" value="1"/>
</dbReference>
<dbReference type="PANTHER" id="PTHR11365">
    <property type="entry name" value="5-OXOPROLINASE RELATED"/>
    <property type="match status" value="1"/>
</dbReference>
<feature type="domain" description="Hydantoinase A/oxoprolinase" evidence="1">
    <location>
        <begin position="208"/>
        <end position="502"/>
    </location>
</feature>
<dbReference type="InterPro" id="IPR043129">
    <property type="entry name" value="ATPase_NBD"/>
</dbReference>
<dbReference type="InterPro" id="IPR045079">
    <property type="entry name" value="Oxoprolinase-like"/>
</dbReference>
<evidence type="ECO:0000259" key="1">
    <source>
        <dbReference type="Pfam" id="PF01968"/>
    </source>
</evidence>
<evidence type="ECO:0000313" key="5">
    <source>
        <dbReference type="Proteomes" id="UP001500279"/>
    </source>
</evidence>
<feature type="domain" description="Hydantoinase/oxoprolinase N-terminal" evidence="2">
    <location>
        <begin position="11"/>
        <end position="187"/>
    </location>
</feature>
<reference evidence="4 5" key="1">
    <citation type="journal article" date="2019" name="Int. J. Syst. Evol. Microbiol.">
        <title>The Global Catalogue of Microorganisms (GCM) 10K type strain sequencing project: providing services to taxonomists for standard genome sequencing and annotation.</title>
        <authorList>
            <consortium name="The Broad Institute Genomics Platform"/>
            <consortium name="The Broad Institute Genome Sequencing Center for Infectious Disease"/>
            <person name="Wu L."/>
            <person name="Ma J."/>
        </authorList>
    </citation>
    <scope>NUCLEOTIDE SEQUENCE [LARGE SCALE GENOMIC DNA]</scope>
    <source>
        <strain evidence="4 5">JCM 15503</strain>
    </source>
</reference>
<evidence type="ECO:0000313" key="4">
    <source>
        <dbReference type="EMBL" id="GAA0754824.1"/>
    </source>
</evidence>
<dbReference type="EMBL" id="BAAAEW010000021">
    <property type="protein sequence ID" value="GAA0754824.1"/>
    <property type="molecule type" value="Genomic_DNA"/>
</dbReference>
<dbReference type="InterPro" id="IPR008040">
    <property type="entry name" value="Hydant_A_N"/>
</dbReference>
<dbReference type="InterPro" id="IPR049517">
    <property type="entry name" value="ACX-like_C"/>
</dbReference>
<dbReference type="RefSeq" id="WP_231013046.1">
    <property type="nucleotide sequence ID" value="NZ_BAAAEW010000021.1"/>
</dbReference>
<gene>
    <name evidence="4" type="ORF">GCM10009107_31680</name>
</gene>
<organism evidence="4 5">
    <name type="scientific">Ideonella azotifigens</name>
    <dbReference type="NCBI Taxonomy" id="513160"/>
    <lineage>
        <taxon>Bacteria</taxon>
        <taxon>Pseudomonadati</taxon>
        <taxon>Pseudomonadota</taxon>
        <taxon>Betaproteobacteria</taxon>
        <taxon>Burkholderiales</taxon>
        <taxon>Sphaerotilaceae</taxon>
        <taxon>Ideonella</taxon>
    </lineage>
</organism>
<dbReference type="Proteomes" id="UP001500279">
    <property type="component" value="Unassembled WGS sequence"/>
</dbReference>
<comment type="caution">
    <text evidence="4">The sequence shown here is derived from an EMBL/GenBank/DDBJ whole genome shotgun (WGS) entry which is preliminary data.</text>
</comment>
<dbReference type="SUPFAM" id="SSF53067">
    <property type="entry name" value="Actin-like ATPase domain"/>
    <property type="match status" value="1"/>
</dbReference>
<keyword evidence="5" id="KW-1185">Reference proteome</keyword>
<dbReference type="PANTHER" id="PTHR11365:SF23">
    <property type="entry name" value="HYPOTHETICAL 5-OXOPROLINASE (EUROFUNG)-RELATED"/>
    <property type="match status" value="1"/>
</dbReference>
<accession>A0ABN1K4Z1</accession>
<dbReference type="Pfam" id="PF19278">
    <property type="entry name" value="Hydant_A_C"/>
    <property type="match status" value="1"/>
</dbReference>
<evidence type="ECO:0000259" key="2">
    <source>
        <dbReference type="Pfam" id="PF05378"/>
    </source>
</evidence>
<sequence length="697" mass="73530">MNTANRPGQARIGADIGGTFTDVVLETPTRRHSTKLLTTYDAPERALLDGVTLLLAEAGLGASDVGLVVHGTTLATNALIERRGARTALLTTEGFRDVLEMGTESRFDQYDIAMDKPPPLIPRPLRLTVRERVAADGAVLLPLDEAGVLAAAEVFRREAVQSVAVGFLHSYVNPAHEQRAAALLREALPGVMVSLSCEVSPEMREYERFSTTAANAYVQPIVASYLGRLDDKLRALGFGCPLFLMLSSGGLTTVETAARFPVRLVESGPAGGALFAAAVAAERGIGQMLALDVGGTTAKICYIDDGRPQSSQVFEVARVHRFRKGSGLPLRIPVVEMVEIGAGGGSIARIDGAGRLAVGPRSAASEPGPACYGRGGNEPTVTDADLALGRIAADSFAGGKMQLDAAACERALLALPGLRQTEPALRALGISEIVDEAMASAARVHAVELGLRLEGRTLVAFGGCAPLHAARVAEKLGIDEVVIPRSAGVGSAVGFLRAPIAYEIARSLHQQLDALDTAAVNSLLQAMSAEAHAIVRQGDATQARTERRTAFARYRGQGYEIAIEVPVRPLTADDAALLAQAFEQAYRAHYGGLAVRLPIEILTWRVAAATVAPPVERMAMPPQTQAARPEGQREVLDPGLGQVCRHALYRRSALRPGDTLAGPALIVEDETTTVVSPAFDAHIDGHGYIVLTRRAAA</sequence>
<feature type="domain" description="Acetophenone carboxylase-like C-terminal" evidence="3">
    <location>
        <begin position="536"/>
        <end position="689"/>
    </location>
</feature>
<protein>
    <submittedName>
        <fullName evidence="4">Hydantoinase/oxoprolinase family protein</fullName>
    </submittedName>
</protein>
<dbReference type="Pfam" id="PF01968">
    <property type="entry name" value="Hydantoinase_A"/>
    <property type="match status" value="1"/>
</dbReference>